<dbReference type="EMBL" id="AUZZ01005592">
    <property type="protein sequence ID" value="EQD49010.1"/>
    <property type="molecule type" value="Genomic_DNA"/>
</dbReference>
<evidence type="ECO:0000313" key="3">
    <source>
        <dbReference type="EMBL" id="EQD49010.1"/>
    </source>
</evidence>
<gene>
    <name evidence="2" type="ORF">B1B_18263</name>
    <name evidence="3" type="ORF">B2A_07784</name>
</gene>
<reference evidence="2" key="2">
    <citation type="journal article" date="2014" name="ISME J.">
        <title>Microbial stratification in low pH oxic and suboxic macroscopic growths along an acid mine drainage.</title>
        <authorList>
            <person name="Mendez-Garcia C."/>
            <person name="Mesa V."/>
            <person name="Sprenger R.R."/>
            <person name="Richter M."/>
            <person name="Diez M.S."/>
            <person name="Solano J."/>
            <person name="Bargiela R."/>
            <person name="Golyshina O.V."/>
            <person name="Manteca A."/>
            <person name="Ramos J.L."/>
            <person name="Gallego J.R."/>
            <person name="Llorente I."/>
            <person name="Martins Dos Santos V.A."/>
            <person name="Jensen O.N."/>
            <person name="Pelaez A.I."/>
            <person name="Sanchez J."/>
            <person name="Ferrer M."/>
        </authorList>
    </citation>
    <scope>NUCLEOTIDE SEQUENCE</scope>
</reference>
<evidence type="ECO:0000259" key="1">
    <source>
        <dbReference type="PROSITE" id="PS50894"/>
    </source>
</evidence>
<dbReference type="SUPFAM" id="SSF47226">
    <property type="entry name" value="Histidine-containing phosphotransfer domain, HPT domain"/>
    <property type="match status" value="1"/>
</dbReference>
<dbReference type="InterPro" id="IPR008207">
    <property type="entry name" value="Sig_transdc_His_kin_Hpt_dom"/>
</dbReference>
<dbReference type="GO" id="GO:0000160">
    <property type="term" value="P:phosphorelay signal transduction system"/>
    <property type="evidence" value="ECO:0007669"/>
    <property type="project" value="InterPro"/>
</dbReference>
<sequence length="107" mass="11896">MTSGDGGTVTVRVDETLRDLIPHYLENRRHDVERLKEALVREDFEAIRVLGHSMAGSGGGYGFPTLTRIGRTLEKAGQQKDRGSVETQLQELAIYLKKVVVEFVPEG</sequence>
<dbReference type="EMBL" id="AUZY01012221">
    <property type="protein sequence ID" value="EQD31125.1"/>
    <property type="molecule type" value="Genomic_DNA"/>
</dbReference>
<feature type="domain" description="HPt" evidence="1">
    <location>
        <begin position="13"/>
        <end position="107"/>
    </location>
</feature>
<dbReference type="PROSITE" id="PS50894">
    <property type="entry name" value="HPT"/>
    <property type="match status" value="1"/>
</dbReference>
<reference evidence="2" key="1">
    <citation type="submission" date="2013-08" db="EMBL/GenBank/DDBJ databases">
        <authorList>
            <person name="Mendez C."/>
            <person name="Richter M."/>
            <person name="Ferrer M."/>
            <person name="Sanchez J."/>
        </authorList>
    </citation>
    <scope>NUCLEOTIDE SEQUENCE</scope>
</reference>
<dbReference type="AlphaFoldDB" id="T0ZMX6"/>
<accession>T0ZMX6</accession>
<comment type="caution">
    <text evidence="2">The sequence shown here is derived from an EMBL/GenBank/DDBJ whole genome shotgun (WGS) entry which is preliminary data.</text>
</comment>
<evidence type="ECO:0000313" key="2">
    <source>
        <dbReference type="EMBL" id="EQD31125.1"/>
    </source>
</evidence>
<dbReference type="Pfam" id="PF01627">
    <property type="entry name" value="Hpt"/>
    <property type="match status" value="1"/>
</dbReference>
<organism evidence="2">
    <name type="scientific">mine drainage metagenome</name>
    <dbReference type="NCBI Taxonomy" id="410659"/>
    <lineage>
        <taxon>unclassified sequences</taxon>
        <taxon>metagenomes</taxon>
        <taxon>ecological metagenomes</taxon>
    </lineage>
</organism>
<proteinExistence type="predicted"/>
<dbReference type="InterPro" id="IPR036641">
    <property type="entry name" value="HPT_dom_sf"/>
</dbReference>
<name>T0ZMX6_9ZZZZ</name>
<protein>
    <submittedName>
        <fullName evidence="2">Cytoplasmic protein</fullName>
    </submittedName>
</protein>
<dbReference type="Gene3D" id="1.20.120.160">
    <property type="entry name" value="HPT domain"/>
    <property type="match status" value="1"/>
</dbReference>